<dbReference type="RefSeq" id="WP_338204477.1">
    <property type="nucleotide sequence ID" value="NZ_JAEKNR010000213.1"/>
</dbReference>
<dbReference type="Proteomes" id="UP000612893">
    <property type="component" value="Unassembled WGS sequence"/>
</dbReference>
<proteinExistence type="predicted"/>
<sequence>MALSTHATDRYNATSDLLDRNLEQGRAEKVAIRTPSGDWSYAEVAAASNRLGNALLELGLQPENRVLMVAYDSLEFATTFFGTIKAGGIPVPVNTNLSADDYAYMLDDSRATFAVVSGPVADQLREARRRSRYPRHLVVIGGADSGEHDFDEITGGASDQLSPADTISDDMCFWLYSSGTTGRPKGVVHLQHDMRFCVDAYARPVLGMDEGDVTFSVSKLYFAYGLGNGLYFPFGVGATTVLLAEPPTPRVVLDITSRFRPSLYFAVPTSYANTLAAAESAGESADFSSVRACVSAGEPFPGSLLRRWKERTGVDILDGIGSTECCHIFISNRLDDIRPDCSGTVVPGYEARIVDESGNDLPPGQPGTLLVKGDSICALYWRQHARTKETILGEWIRTGDIYVGDDSGHLYYQGRSDDMLKVGALWVSPYEIEGVLTDHSTVVECAVVGVPDHDSLVKPEAFVVVAEGAGDHQKLEGVLKQHVRQRLGGNKTPRSFHFVEGLPKTATGKVQRFKLRQQAEQT</sequence>
<feature type="domain" description="AMP-binding enzyme C-terminal" evidence="3">
    <location>
        <begin position="431"/>
        <end position="509"/>
    </location>
</feature>
<evidence type="ECO:0000259" key="2">
    <source>
        <dbReference type="Pfam" id="PF00501"/>
    </source>
</evidence>
<reference evidence="4" key="1">
    <citation type="submission" date="2020-10" db="EMBL/GenBank/DDBJ databases">
        <title>Ca. Dormibacterota MAGs.</title>
        <authorList>
            <person name="Montgomery K."/>
        </authorList>
    </citation>
    <scope>NUCLEOTIDE SEQUENCE [LARGE SCALE GENOMIC DNA]</scope>
    <source>
        <strain evidence="4">SC8812_S17_10</strain>
    </source>
</reference>
<dbReference type="PANTHER" id="PTHR43352">
    <property type="entry name" value="ACETYL-COA SYNTHETASE"/>
    <property type="match status" value="1"/>
</dbReference>
<dbReference type="Pfam" id="PF00501">
    <property type="entry name" value="AMP-binding"/>
    <property type="match status" value="1"/>
</dbReference>
<dbReference type="InterPro" id="IPR025110">
    <property type="entry name" value="AMP-bd_C"/>
</dbReference>
<comment type="caution">
    <text evidence="4">The sequence shown here is derived from an EMBL/GenBank/DDBJ whole genome shotgun (WGS) entry which is preliminary data.</text>
</comment>
<dbReference type="Gene3D" id="3.40.50.980">
    <property type="match status" value="1"/>
</dbReference>
<dbReference type="EMBL" id="JAEKNR010000213">
    <property type="protein sequence ID" value="MBJ7600585.1"/>
    <property type="molecule type" value="Genomic_DNA"/>
</dbReference>
<dbReference type="GO" id="GO:0044550">
    <property type="term" value="P:secondary metabolite biosynthetic process"/>
    <property type="evidence" value="ECO:0007669"/>
    <property type="project" value="TreeGrafter"/>
</dbReference>
<dbReference type="Gene3D" id="3.40.50.12820">
    <property type="match status" value="1"/>
</dbReference>
<dbReference type="NCBIfam" id="TIGR02262">
    <property type="entry name" value="benz_CoA_lig"/>
    <property type="match status" value="1"/>
</dbReference>
<gene>
    <name evidence="4" type="ORF">JF922_21255</name>
</gene>
<organism evidence="4 5">
    <name type="scientific">Candidatus Nephthysia bennettiae</name>
    <dbReference type="NCBI Taxonomy" id="3127016"/>
    <lineage>
        <taxon>Bacteria</taxon>
        <taxon>Bacillati</taxon>
        <taxon>Candidatus Dormiibacterota</taxon>
        <taxon>Candidatus Dormibacteria</taxon>
        <taxon>Candidatus Dormibacterales</taxon>
        <taxon>Candidatus Dormibacteraceae</taxon>
        <taxon>Candidatus Nephthysia</taxon>
    </lineage>
</organism>
<protein>
    <submittedName>
        <fullName evidence="4">Benzoate-CoA ligase family protein</fullName>
    </submittedName>
</protein>
<evidence type="ECO:0000313" key="5">
    <source>
        <dbReference type="Proteomes" id="UP000612893"/>
    </source>
</evidence>
<dbReference type="InterPro" id="IPR011957">
    <property type="entry name" value="Benz_CoA_lig"/>
</dbReference>
<dbReference type="Gene3D" id="2.30.38.10">
    <property type="entry name" value="Luciferase, Domain 3"/>
    <property type="match status" value="1"/>
</dbReference>
<dbReference type="InterPro" id="IPR000873">
    <property type="entry name" value="AMP-dep_synth/lig_dom"/>
</dbReference>
<evidence type="ECO:0000313" key="4">
    <source>
        <dbReference type="EMBL" id="MBJ7600585.1"/>
    </source>
</evidence>
<evidence type="ECO:0000259" key="3">
    <source>
        <dbReference type="Pfam" id="PF13193"/>
    </source>
</evidence>
<dbReference type="PANTHER" id="PTHR43352:SF1">
    <property type="entry name" value="ANTHRANILATE--COA LIGASE"/>
    <property type="match status" value="1"/>
</dbReference>
<feature type="domain" description="AMP-dependent synthetase/ligase" evidence="2">
    <location>
        <begin position="25"/>
        <end position="381"/>
    </location>
</feature>
<dbReference type="SUPFAM" id="SSF56801">
    <property type="entry name" value="Acetyl-CoA synthetase-like"/>
    <property type="match status" value="1"/>
</dbReference>
<accession>A0A934KEB5</accession>
<dbReference type="GO" id="GO:0016405">
    <property type="term" value="F:CoA-ligase activity"/>
    <property type="evidence" value="ECO:0007669"/>
    <property type="project" value="InterPro"/>
</dbReference>
<dbReference type="AlphaFoldDB" id="A0A934KEB5"/>
<dbReference type="Pfam" id="PF13193">
    <property type="entry name" value="AMP-binding_C"/>
    <property type="match status" value="1"/>
</dbReference>
<dbReference type="Gene3D" id="3.30.300.30">
    <property type="match status" value="1"/>
</dbReference>
<evidence type="ECO:0000256" key="1">
    <source>
        <dbReference type="ARBA" id="ARBA00022598"/>
    </source>
</evidence>
<dbReference type="GO" id="GO:0016878">
    <property type="term" value="F:acid-thiol ligase activity"/>
    <property type="evidence" value="ECO:0007669"/>
    <property type="project" value="TreeGrafter"/>
</dbReference>
<dbReference type="InterPro" id="IPR045851">
    <property type="entry name" value="AMP-bd_C_sf"/>
</dbReference>
<keyword evidence="5" id="KW-1185">Reference proteome</keyword>
<dbReference type="GO" id="GO:0005524">
    <property type="term" value="F:ATP binding"/>
    <property type="evidence" value="ECO:0007669"/>
    <property type="project" value="InterPro"/>
</dbReference>
<keyword evidence="1 4" id="KW-0436">Ligase</keyword>
<name>A0A934KEB5_9BACT</name>